<dbReference type="InterPro" id="IPR009057">
    <property type="entry name" value="Homeodomain-like_sf"/>
</dbReference>
<dbReference type="SUPFAM" id="SSF46689">
    <property type="entry name" value="Homeodomain-like"/>
    <property type="match status" value="1"/>
</dbReference>
<protein>
    <submittedName>
        <fullName evidence="1">TetR/AcrR family transcriptional regulator</fullName>
    </submittedName>
</protein>
<keyword evidence="2" id="KW-1185">Reference proteome</keyword>
<evidence type="ECO:0000313" key="2">
    <source>
        <dbReference type="Proteomes" id="UP001199642"/>
    </source>
</evidence>
<accession>A0ABY3RT42</accession>
<dbReference type="RefSeq" id="WP_231820661.1">
    <property type="nucleotide sequence ID" value="NZ_CP082781.1"/>
</dbReference>
<gene>
    <name evidence="1" type="ORF">K8F61_03235</name>
</gene>
<sequence>MPRARLSPTDLSDVSRRCIAALVDGGGDTTTTVLVAASGLSERTFFRYFPSKADCIRPVLEAGYRRFVAEVVDRLAAGSAGTLLDLARDAFVGAYRADELPRDERFVHLLVEIPAYRRVWLEINEDTAQALAAALAERTGAGPDEIALRLTADEMTLLAVSSLRVMVRSGLSAAEAADLVVAARRHDPLDRSTADAV</sequence>
<organism evidence="1 2">
    <name type="scientific">Microbacterium resistens</name>
    <dbReference type="NCBI Taxonomy" id="156977"/>
    <lineage>
        <taxon>Bacteria</taxon>
        <taxon>Bacillati</taxon>
        <taxon>Actinomycetota</taxon>
        <taxon>Actinomycetes</taxon>
        <taxon>Micrococcales</taxon>
        <taxon>Microbacteriaceae</taxon>
        <taxon>Microbacterium</taxon>
    </lineage>
</organism>
<proteinExistence type="predicted"/>
<dbReference type="EMBL" id="CP082781">
    <property type="protein sequence ID" value="UGS27238.1"/>
    <property type="molecule type" value="Genomic_DNA"/>
</dbReference>
<reference evidence="1 2" key="1">
    <citation type="submission" date="2023-01" db="EMBL/GenBank/DDBJ databases">
        <title>Characterization of estradiol degrading bacteria Microbacterium sp. MZT7 and reveal degrading genes through genome analysis.</title>
        <authorList>
            <person name="Hao P."/>
            <person name="Gao Y."/>
        </authorList>
    </citation>
    <scope>NUCLEOTIDE SEQUENCE [LARGE SCALE GENOMIC DNA]</scope>
    <source>
        <strain evidence="1 2">MZT7</strain>
    </source>
</reference>
<evidence type="ECO:0000313" key="1">
    <source>
        <dbReference type="EMBL" id="UGS27238.1"/>
    </source>
</evidence>
<dbReference type="Gene3D" id="1.10.357.10">
    <property type="entry name" value="Tetracycline Repressor, domain 2"/>
    <property type="match status" value="1"/>
</dbReference>
<name>A0ABY3RT42_9MICO</name>
<dbReference type="Proteomes" id="UP001199642">
    <property type="component" value="Chromosome"/>
</dbReference>